<comment type="caution">
    <text evidence="2">The sequence shown here is derived from an EMBL/GenBank/DDBJ whole genome shotgun (WGS) entry which is preliminary data.</text>
</comment>
<dbReference type="Proteomes" id="UP000716291">
    <property type="component" value="Unassembled WGS sequence"/>
</dbReference>
<sequence>MSWLQQNMAQYINDWPPNSPDLNPIQHVWHLLKLRLSLYERKARNIDELWERVDVEWNKLDKDVCRSYIDSMPDRIAAVTLYRHGLDVVVPIFSPSVCNLPEAVVKLDTPHGKHTHVRQYPIANKMMPIFDEAVKAWLENGVIIRAPPSPWNSPITFAPKKDANGNPTDYRPCIDPRKINALLESDNYPLPLIDDIFHDLAGSTIFTSLDLKSAFHRLPIRKSDQHHLD</sequence>
<organism evidence="2 3">
    <name type="scientific">Rhizopus oryzae</name>
    <name type="common">Mucormycosis agent</name>
    <name type="synonym">Rhizopus arrhizus var. delemar</name>
    <dbReference type="NCBI Taxonomy" id="64495"/>
    <lineage>
        <taxon>Eukaryota</taxon>
        <taxon>Fungi</taxon>
        <taxon>Fungi incertae sedis</taxon>
        <taxon>Mucoromycota</taxon>
        <taxon>Mucoromycotina</taxon>
        <taxon>Mucoromycetes</taxon>
        <taxon>Mucorales</taxon>
        <taxon>Mucorineae</taxon>
        <taxon>Rhizopodaceae</taxon>
        <taxon>Rhizopus</taxon>
    </lineage>
</organism>
<dbReference type="AlphaFoldDB" id="A0A9P7BKE2"/>
<dbReference type="Gene3D" id="3.30.70.270">
    <property type="match status" value="1"/>
</dbReference>
<dbReference type="PANTHER" id="PTHR24559">
    <property type="entry name" value="TRANSPOSON TY3-I GAG-POL POLYPROTEIN"/>
    <property type="match status" value="1"/>
</dbReference>
<name>A0A9P7BKE2_RHIOR</name>
<keyword evidence="3" id="KW-1185">Reference proteome</keyword>
<accession>A0A9P7BKE2</accession>
<dbReference type="Pfam" id="PF00078">
    <property type="entry name" value="RVT_1"/>
    <property type="match status" value="1"/>
</dbReference>
<dbReference type="PROSITE" id="PS50878">
    <property type="entry name" value="RT_POL"/>
    <property type="match status" value="1"/>
</dbReference>
<dbReference type="InterPro" id="IPR053134">
    <property type="entry name" value="RNA-dir_DNA_polymerase"/>
</dbReference>
<dbReference type="Gene3D" id="3.30.420.10">
    <property type="entry name" value="Ribonuclease H-like superfamily/Ribonuclease H"/>
    <property type="match status" value="1"/>
</dbReference>
<dbReference type="GO" id="GO:0003676">
    <property type="term" value="F:nucleic acid binding"/>
    <property type="evidence" value="ECO:0007669"/>
    <property type="project" value="InterPro"/>
</dbReference>
<dbReference type="Gene3D" id="3.10.10.10">
    <property type="entry name" value="HIV Type 1 Reverse Transcriptase, subunit A, domain 1"/>
    <property type="match status" value="1"/>
</dbReference>
<dbReference type="InterPro" id="IPR036397">
    <property type="entry name" value="RNaseH_sf"/>
</dbReference>
<dbReference type="EMBL" id="JAANQT010004476">
    <property type="protein sequence ID" value="KAG1298838.1"/>
    <property type="molecule type" value="Genomic_DNA"/>
</dbReference>
<reference evidence="2" key="1">
    <citation type="journal article" date="2020" name="Microb. Genom.">
        <title>Genetic diversity of clinical and environmental Mucorales isolates obtained from an investigation of mucormycosis cases among solid organ transplant recipients.</title>
        <authorList>
            <person name="Nguyen M.H."/>
            <person name="Kaul D."/>
            <person name="Muto C."/>
            <person name="Cheng S.J."/>
            <person name="Richter R.A."/>
            <person name="Bruno V.M."/>
            <person name="Liu G."/>
            <person name="Beyhan S."/>
            <person name="Sundermann A.J."/>
            <person name="Mounaud S."/>
            <person name="Pasculle A.W."/>
            <person name="Nierman W.C."/>
            <person name="Driscoll E."/>
            <person name="Cumbie R."/>
            <person name="Clancy C.J."/>
            <person name="Dupont C.L."/>
        </authorList>
    </citation>
    <scope>NUCLEOTIDE SEQUENCE</scope>
    <source>
        <strain evidence="2">GL11</strain>
    </source>
</reference>
<dbReference type="InterPro" id="IPR000477">
    <property type="entry name" value="RT_dom"/>
</dbReference>
<evidence type="ECO:0000313" key="2">
    <source>
        <dbReference type="EMBL" id="KAG1298838.1"/>
    </source>
</evidence>
<dbReference type="PANTHER" id="PTHR24559:SF451">
    <property type="entry name" value="REVERSE TRANSCRIPTASE"/>
    <property type="match status" value="1"/>
</dbReference>
<feature type="domain" description="Reverse transcriptase" evidence="1">
    <location>
        <begin position="139"/>
        <end position="229"/>
    </location>
</feature>
<dbReference type="InterPro" id="IPR043128">
    <property type="entry name" value="Rev_trsase/Diguanyl_cyclase"/>
</dbReference>
<proteinExistence type="predicted"/>
<evidence type="ECO:0000259" key="1">
    <source>
        <dbReference type="PROSITE" id="PS50878"/>
    </source>
</evidence>
<evidence type="ECO:0000313" key="3">
    <source>
        <dbReference type="Proteomes" id="UP000716291"/>
    </source>
</evidence>
<dbReference type="InterPro" id="IPR043502">
    <property type="entry name" value="DNA/RNA_pol_sf"/>
</dbReference>
<dbReference type="SUPFAM" id="SSF56672">
    <property type="entry name" value="DNA/RNA polymerases"/>
    <property type="match status" value="1"/>
</dbReference>
<gene>
    <name evidence="2" type="ORF">G6F64_012919</name>
</gene>
<protein>
    <recommendedName>
        <fullName evidence="1">Reverse transcriptase domain-containing protein</fullName>
    </recommendedName>
</protein>